<evidence type="ECO:0000313" key="4">
    <source>
        <dbReference type="Proteomes" id="UP000649259"/>
    </source>
</evidence>
<reference evidence="4" key="2">
    <citation type="submission" date="2023-07" db="EMBL/GenBank/DDBJ databases">
        <title>Whole genome shotgun sequence of Streptomyces cacaoi subsp. asoensis NBRC 13813.</title>
        <authorList>
            <person name="Komaki H."/>
            <person name="Tamura T."/>
        </authorList>
    </citation>
    <scope>NUCLEOTIDE SEQUENCE [LARGE SCALE GENOMIC DNA]</scope>
    <source>
        <strain evidence="2 4">NBRC 13813</strain>
    </source>
</reference>
<sequence length="143" mass="15749">MRAAVRRLRKQLGRRGMALVLLGSAKVAFGLGYALQPDPRPVGLGLLTRFADIRCWSSVWILCGIITFGCAWLRVGRDGLGFIAAIFPPFIWGTAFLWGAVTGEYPRGLAIAAWYAIGHVGLIMWLATVPEYSVPHPARRARR</sequence>
<keyword evidence="1" id="KW-0472">Membrane</keyword>
<feature type="transmembrane region" description="Helical" evidence="1">
    <location>
        <begin position="113"/>
        <end position="134"/>
    </location>
</feature>
<comment type="caution">
    <text evidence="3">The sequence shown here is derived from an EMBL/GenBank/DDBJ whole genome shotgun (WGS) entry which is preliminary data.</text>
</comment>
<evidence type="ECO:0008006" key="5">
    <source>
        <dbReference type="Google" id="ProtNLM"/>
    </source>
</evidence>
<dbReference type="RefSeq" id="WP_189917976.1">
    <property type="nucleotide sequence ID" value="NZ_BMSI01000001.1"/>
</dbReference>
<keyword evidence="1" id="KW-0812">Transmembrane</keyword>
<name>A0ABQ3S4W5_9ACTN</name>
<evidence type="ECO:0000313" key="2">
    <source>
        <dbReference type="EMBL" id="GHI61089.1"/>
    </source>
</evidence>
<keyword evidence="1" id="KW-1133">Transmembrane helix</keyword>
<reference evidence="3" key="1">
    <citation type="submission" date="2020-09" db="EMBL/GenBank/DDBJ databases">
        <title>Whole genome shotgun sequence of Streptomyces cacaoi subsp. asoensis NBRC 13813.</title>
        <authorList>
            <person name="Komaki H."/>
            <person name="Tamura T."/>
        </authorList>
    </citation>
    <scope>NUCLEOTIDE SEQUENCE</scope>
    <source>
        <strain evidence="3 4">NBRC 13813</strain>
    </source>
</reference>
<keyword evidence="4" id="KW-1185">Reference proteome</keyword>
<gene>
    <name evidence="2" type="ORF">Saso_27390</name>
    <name evidence="3" type="ORF">Saso_47100</name>
</gene>
<accession>A0ABQ3S4W5</accession>
<organism evidence="3 4">
    <name type="scientific">Streptomyces asoensis</name>
    <dbReference type="NCBI Taxonomy" id="249586"/>
    <lineage>
        <taxon>Bacteria</taxon>
        <taxon>Bacillati</taxon>
        <taxon>Actinomycetota</taxon>
        <taxon>Actinomycetes</taxon>
        <taxon>Kitasatosporales</taxon>
        <taxon>Streptomycetaceae</taxon>
        <taxon>Streptomyces</taxon>
    </lineage>
</organism>
<feature type="transmembrane region" description="Helical" evidence="1">
    <location>
        <begin position="82"/>
        <end position="101"/>
    </location>
</feature>
<evidence type="ECO:0000313" key="3">
    <source>
        <dbReference type="EMBL" id="GHI63060.1"/>
    </source>
</evidence>
<evidence type="ECO:0000256" key="1">
    <source>
        <dbReference type="SAM" id="Phobius"/>
    </source>
</evidence>
<dbReference type="EMBL" id="BNEB01000003">
    <property type="protein sequence ID" value="GHI61089.1"/>
    <property type="molecule type" value="Genomic_DNA"/>
</dbReference>
<feature type="transmembrane region" description="Helical" evidence="1">
    <location>
        <begin position="58"/>
        <end position="75"/>
    </location>
</feature>
<proteinExistence type="predicted"/>
<dbReference type="EMBL" id="BNEB01000004">
    <property type="protein sequence ID" value="GHI63060.1"/>
    <property type="molecule type" value="Genomic_DNA"/>
</dbReference>
<dbReference type="GeneID" id="91472554"/>
<protein>
    <recommendedName>
        <fullName evidence="5">Integral membrane protein</fullName>
    </recommendedName>
</protein>
<dbReference type="Proteomes" id="UP000649259">
    <property type="component" value="Unassembled WGS sequence"/>
</dbReference>